<dbReference type="AlphaFoldDB" id="A0A830ECR6"/>
<keyword evidence="4" id="KW-1185">Reference proteome</keyword>
<organism evidence="2 3">
    <name type="scientific">Vulcanisaeta souniana JCM 11219</name>
    <dbReference type="NCBI Taxonomy" id="1293586"/>
    <lineage>
        <taxon>Archaea</taxon>
        <taxon>Thermoproteota</taxon>
        <taxon>Thermoprotei</taxon>
        <taxon>Thermoproteales</taxon>
        <taxon>Thermoproteaceae</taxon>
        <taxon>Vulcanisaeta</taxon>
    </lineage>
</organism>
<name>A0A830ECR6_9CREN</name>
<dbReference type="EMBL" id="AP026830">
    <property type="protein sequence ID" value="BDR91317.1"/>
    <property type="molecule type" value="Genomic_DNA"/>
</dbReference>
<dbReference type="EMBL" id="BMNM01000002">
    <property type="protein sequence ID" value="GGI72274.1"/>
    <property type="molecule type" value="Genomic_DNA"/>
</dbReference>
<protein>
    <submittedName>
        <fullName evidence="2">Uncharacterized protein</fullName>
    </submittedName>
</protein>
<proteinExistence type="predicted"/>
<evidence type="ECO:0000313" key="4">
    <source>
        <dbReference type="Proteomes" id="UP001060771"/>
    </source>
</evidence>
<reference evidence="4" key="3">
    <citation type="submission" date="2022-09" db="EMBL/GenBank/DDBJ databases">
        <title>Complete genome sequence of Vulcanisaeta souniana.</title>
        <authorList>
            <person name="Kato S."/>
            <person name="Itoh T."/>
            <person name="Ohkuma M."/>
        </authorList>
    </citation>
    <scope>NUCLEOTIDE SEQUENCE [LARGE SCALE GENOMIC DNA]</scope>
    <source>
        <strain evidence="4">JCM 11219</strain>
    </source>
</reference>
<accession>A0A830ECR6</accession>
<reference evidence="2" key="1">
    <citation type="journal article" date="2014" name="Int. J. Syst. Evol. Microbiol.">
        <title>Complete genome sequence of Corynebacterium casei LMG S-19264T (=DSM 44701T), isolated from a smear-ripened cheese.</title>
        <authorList>
            <consortium name="US DOE Joint Genome Institute (JGI-PGF)"/>
            <person name="Walter F."/>
            <person name="Albersmeier A."/>
            <person name="Kalinowski J."/>
            <person name="Ruckert C."/>
        </authorList>
    </citation>
    <scope>NUCLEOTIDE SEQUENCE</scope>
    <source>
        <strain evidence="2">JCM 11219</strain>
    </source>
</reference>
<dbReference type="Proteomes" id="UP000657075">
    <property type="component" value="Unassembled WGS sequence"/>
</dbReference>
<dbReference type="OrthoDB" id="23691at2157"/>
<dbReference type="GeneID" id="76205963"/>
<reference evidence="1" key="4">
    <citation type="journal article" date="2023" name="Microbiol. Resour. Announc.">
        <title>Complete Genome Sequence of Vulcanisaeta souniana Strain IC-059, a Hyperthermophilic Archaeon Isolated from Hot Spring Water in Japan.</title>
        <authorList>
            <person name="Kato S."/>
            <person name="Itoh T."/>
            <person name="Wu L."/>
            <person name="Ma J."/>
            <person name="Ohkuma M."/>
        </authorList>
    </citation>
    <scope>NUCLEOTIDE SEQUENCE</scope>
    <source>
        <strain evidence="1">JCM 11219</strain>
    </source>
</reference>
<sequence length="79" mass="9018">MECNNDKVRSVVDGLSDKEPLEAYQTLLEENCFGRSMIYDLGGRYIVYMKDEENACIEETNSIDRARELAKAFVDSVCI</sequence>
<dbReference type="RefSeq" id="WP_054844267.1">
    <property type="nucleotide sequence ID" value="NZ_AP026830.1"/>
</dbReference>
<gene>
    <name evidence="2" type="ORF">GCM10007112_06310</name>
    <name evidence="1" type="ORF">Vsou_04100</name>
</gene>
<reference evidence="2" key="2">
    <citation type="submission" date="2020-09" db="EMBL/GenBank/DDBJ databases">
        <authorList>
            <person name="Sun Q."/>
            <person name="Ohkuma M."/>
        </authorList>
    </citation>
    <scope>NUCLEOTIDE SEQUENCE</scope>
    <source>
        <strain evidence="2">JCM 11219</strain>
    </source>
</reference>
<evidence type="ECO:0000313" key="1">
    <source>
        <dbReference type="EMBL" id="BDR91317.1"/>
    </source>
</evidence>
<dbReference type="Proteomes" id="UP001060771">
    <property type="component" value="Chromosome"/>
</dbReference>
<evidence type="ECO:0000313" key="3">
    <source>
        <dbReference type="Proteomes" id="UP000657075"/>
    </source>
</evidence>
<evidence type="ECO:0000313" key="2">
    <source>
        <dbReference type="EMBL" id="GGI72274.1"/>
    </source>
</evidence>